<sequence>MYLDKLNRAWSSQLASHGFDKGPIVLTNTTKLPPIAGRYMLEFSYQENKYHLYHVLGEDAYELRKLESSYHSTTLGDVFDFTKEEAKDFLAIIHRFMLQNYEGIQTSVDASEGLEQAMERIKYARLGIRTVGER</sequence>
<reference evidence="1" key="1">
    <citation type="submission" date="2022-02" db="EMBL/GenBank/DDBJ databases">
        <title>Paenibacillus sp. MBLB1832 Whole Genome Shotgun Sequencing.</title>
        <authorList>
            <person name="Hwang C.Y."/>
            <person name="Cho E.-S."/>
            <person name="Seo M.-J."/>
        </authorList>
    </citation>
    <scope>NUCLEOTIDE SEQUENCE</scope>
    <source>
        <strain evidence="1">MBLB1832</strain>
    </source>
</reference>
<evidence type="ECO:0000313" key="1">
    <source>
        <dbReference type="EMBL" id="WNR46189.1"/>
    </source>
</evidence>
<protein>
    <submittedName>
        <fullName evidence="1">Uncharacterized protein</fullName>
    </submittedName>
</protein>
<organism evidence="1 2">
    <name type="scientific">Paenibacillus roseopurpureus</name>
    <dbReference type="NCBI Taxonomy" id="2918901"/>
    <lineage>
        <taxon>Bacteria</taxon>
        <taxon>Bacillati</taxon>
        <taxon>Bacillota</taxon>
        <taxon>Bacilli</taxon>
        <taxon>Bacillales</taxon>
        <taxon>Paenibacillaceae</taxon>
        <taxon>Paenibacillus</taxon>
    </lineage>
</organism>
<gene>
    <name evidence="1" type="ORF">MJB10_08875</name>
</gene>
<keyword evidence="2" id="KW-1185">Reference proteome</keyword>
<name>A0AA96RM85_9BACL</name>
<dbReference type="RefSeq" id="WP_314803647.1">
    <property type="nucleotide sequence ID" value="NZ_CP130319.1"/>
</dbReference>
<proteinExistence type="predicted"/>
<dbReference type="AlphaFoldDB" id="A0AA96RM85"/>
<evidence type="ECO:0000313" key="2">
    <source>
        <dbReference type="Proteomes" id="UP001304650"/>
    </source>
</evidence>
<dbReference type="KEGG" id="proo:MJB10_08875"/>
<dbReference type="Proteomes" id="UP001304650">
    <property type="component" value="Chromosome"/>
</dbReference>
<dbReference type="EMBL" id="CP130319">
    <property type="protein sequence ID" value="WNR46189.1"/>
    <property type="molecule type" value="Genomic_DNA"/>
</dbReference>
<accession>A0AA96RM85</accession>